<evidence type="ECO:0000313" key="2">
    <source>
        <dbReference type="Proteomes" id="UP000315636"/>
    </source>
</evidence>
<dbReference type="EMBL" id="FXTI01000007">
    <property type="protein sequence ID" value="SMO78239.1"/>
    <property type="molecule type" value="Genomic_DNA"/>
</dbReference>
<organism evidence="1 2">
    <name type="scientific">Melghirimyces algeriensis</name>
    <dbReference type="NCBI Taxonomy" id="910412"/>
    <lineage>
        <taxon>Bacteria</taxon>
        <taxon>Bacillati</taxon>
        <taxon>Bacillota</taxon>
        <taxon>Bacilli</taxon>
        <taxon>Bacillales</taxon>
        <taxon>Thermoactinomycetaceae</taxon>
        <taxon>Melghirimyces</taxon>
    </lineage>
</organism>
<gene>
    <name evidence="1" type="ORF">SAMN06264849_107165</name>
</gene>
<dbReference type="RefSeq" id="WP_185956254.1">
    <property type="nucleotide sequence ID" value="NZ_FXTI01000007.1"/>
</dbReference>
<dbReference type="InterPro" id="IPR036249">
    <property type="entry name" value="Thioredoxin-like_sf"/>
</dbReference>
<protein>
    <submittedName>
        <fullName evidence="1">Glutaredoxin</fullName>
    </submittedName>
</protein>
<dbReference type="CDD" id="cd02976">
    <property type="entry name" value="NrdH"/>
    <property type="match status" value="1"/>
</dbReference>
<sequence>MIKLLTHPGCPGGRRAKIYFQRHQIPYEEILWSEVEKSGIRKAMDSPVMVSPMILVGNEVLRGFDPKHFQQVYNRKVEKDE</sequence>
<accession>A0A521E2Q8</accession>
<dbReference type="Gene3D" id="3.40.30.10">
    <property type="entry name" value="Glutaredoxin"/>
    <property type="match status" value="1"/>
</dbReference>
<dbReference type="SUPFAM" id="SSF52833">
    <property type="entry name" value="Thioredoxin-like"/>
    <property type="match status" value="1"/>
</dbReference>
<reference evidence="1 2" key="1">
    <citation type="submission" date="2017-05" db="EMBL/GenBank/DDBJ databases">
        <authorList>
            <person name="Varghese N."/>
            <person name="Submissions S."/>
        </authorList>
    </citation>
    <scope>NUCLEOTIDE SEQUENCE [LARGE SCALE GENOMIC DNA]</scope>
    <source>
        <strain evidence="1 2">DSM 45474</strain>
    </source>
</reference>
<dbReference type="AlphaFoldDB" id="A0A521E2Q8"/>
<name>A0A521E2Q8_9BACL</name>
<proteinExistence type="predicted"/>
<keyword evidence="2" id="KW-1185">Reference proteome</keyword>
<dbReference type="Proteomes" id="UP000315636">
    <property type="component" value="Unassembled WGS sequence"/>
</dbReference>
<evidence type="ECO:0000313" key="1">
    <source>
        <dbReference type="EMBL" id="SMO78239.1"/>
    </source>
</evidence>